<evidence type="ECO:0000259" key="2">
    <source>
        <dbReference type="Pfam" id="PF13709"/>
    </source>
</evidence>
<dbReference type="EMBL" id="JACHGY010000001">
    <property type="protein sequence ID" value="MBB6429560.1"/>
    <property type="molecule type" value="Genomic_DNA"/>
</dbReference>
<organism evidence="3 4">
    <name type="scientific">Algisphaera agarilytica</name>
    <dbReference type="NCBI Taxonomy" id="1385975"/>
    <lineage>
        <taxon>Bacteria</taxon>
        <taxon>Pseudomonadati</taxon>
        <taxon>Planctomycetota</taxon>
        <taxon>Phycisphaerae</taxon>
        <taxon>Phycisphaerales</taxon>
        <taxon>Phycisphaeraceae</taxon>
        <taxon>Algisphaera</taxon>
    </lineage>
</organism>
<name>A0A7X0H5E0_9BACT</name>
<accession>A0A7X0H5E0</accession>
<feature type="domain" description="DUF4159" evidence="2">
    <location>
        <begin position="54"/>
        <end position="226"/>
    </location>
</feature>
<protein>
    <recommendedName>
        <fullName evidence="2">DUF4159 domain-containing protein</fullName>
    </recommendedName>
</protein>
<reference evidence="3 4" key="1">
    <citation type="submission" date="2020-08" db="EMBL/GenBank/DDBJ databases">
        <title>Genomic Encyclopedia of Type Strains, Phase IV (KMG-IV): sequencing the most valuable type-strain genomes for metagenomic binning, comparative biology and taxonomic classification.</title>
        <authorList>
            <person name="Goeker M."/>
        </authorList>
    </citation>
    <scope>NUCLEOTIDE SEQUENCE [LARGE SCALE GENOMIC DNA]</scope>
    <source>
        <strain evidence="3 4">DSM 103725</strain>
    </source>
</reference>
<proteinExistence type="predicted"/>
<dbReference type="Proteomes" id="UP000541810">
    <property type="component" value="Unassembled WGS sequence"/>
</dbReference>
<dbReference type="AlphaFoldDB" id="A0A7X0H5E0"/>
<dbReference type="Gene3D" id="3.40.50.12140">
    <property type="entry name" value="Domain of unknown function DUF4159"/>
    <property type="match status" value="1"/>
</dbReference>
<evidence type="ECO:0000256" key="1">
    <source>
        <dbReference type="SAM" id="SignalP"/>
    </source>
</evidence>
<evidence type="ECO:0000313" key="4">
    <source>
        <dbReference type="Proteomes" id="UP000541810"/>
    </source>
</evidence>
<dbReference type="InterPro" id="IPR029062">
    <property type="entry name" value="Class_I_gatase-like"/>
</dbReference>
<gene>
    <name evidence="3" type="ORF">HNQ40_001366</name>
</gene>
<comment type="caution">
    <text evidence="3">The sequence shown here is derived from an EMBL/GenBank/DDBJ whole genome shotgun (WGS) entry which is preliminary data.</text>
</comment>
<feature type="signal peptide" evidence="1">
    <location>
        <begin position="1"/>
        <end position="29"/>
    </location>
</feature>
<evidence type="ECO:0000313" key="3">
    <source>
        <dbReference type="EMBL" id="MBB6429560.1"/>
    </source>
</evidence>
<keyword evidence="1" id="KW-0732">Signal</keyword>
<dbReference type="SUPFAM" id="SSF52317">
    <property type="entry name" value="Class I glutamine amidotransferase-like"/>
    <property type="match status" value="1"/>
</dbReference>
<sequence>MPMTSAPTRLLTLFTLLTAMVCLPAAIHAQDDPGMVRAAKLIYANNKSSVCFADQFLTVLADETHVQTHPELIPVKSDSGELFDYPFAVMTGEGAFNLTEPQLDNLRTYLTYGGFVIASAGCSSSDWNHSFGQAVEQLFPDAELTTLDAEHPIFHTVYDITTSKYKSGGAKLPELRVLEIDGRVVMVWSPDGLNDTANAGPNCCCCGGNEIKSAKQLNVNILAYALTH</sequence>
<dbReference type="Pfam" id="PF13709">
    <property type="entry name" value="DUF4159"/>
    <property type="match status" value="1"/>
</dbReference>
<dbReference type="InterPro" id="IPR025297">
    <property type="entry name" value="DUF4159"/>
</dbReference>
<feature type="chain" id="PRO_5030594910" description="DUF4159 domain-containing protein" evidence="1">
    <location>
        <begin position="30"/>
        <end position="228"/>
    </location>
</feature>
<keyword evidence="4" id="KW-1185">Reference proteome</keyword>